<dbReference type="PANTHER" id="PTHR30100">
    <property type="entry name" value="FATTY ACID/PHOSPHOLIPID SYNTHESIS PROTEIN PLSX"/>
    <property type="match status" value="1"/>
</dbReference>
<dbReference type="PANTHER" id="PTHR30100:SF1">
    <property type="entry name" value="PHOSPHATE ACYLTRANSFERASE"/>
    <property type="match status" value="1"/>
</dbReference>
<dbReference type="Pfam" id="PF02504">
    <property type="entry name" value="FA_synthesis"/>
    <property type="match status" value="1"/>
</dbReference>
<dbReference type="SUPFAM" id="SSF53659">
    <property type="entry name" value="Isocitrate/Isopropylmalate dehydrogenase-like"/>
    <property type="match status" value="1"/>
</dbReference>
<dbReference type="InterPro" id="IPR003664">
    <property type="entry name" value="FA_synthesis"/>
</dbReference>
<comment type="function">
    <text evidence="10">Catalyzes the reversible formation of acyl-phosphate (acyl-PO(4)) from acyl-[acyl-carrier-protein] (acyl-ACP). This enzyme utilizes acyl-ACP as fatty acyl donor, but not acyl-CoA.</text>
</comment>
<dbReference type="NCBIfam" id="TIGR00182">
    <property type="entry name" value="plsX"/>
    <property type="match status" value="1"/>
</dbReference>
<keyword evidence="11" id="KW-0012">Acyltransferase</keyword>
<evidence type="ECO:0000256" key="4">
    <source>
        <dbReference type="ARBA" id="ARBA00022679"/>
    </source>
</evidence>
<keyword evidence="4 10" id="KW-0808">Transferase</keyword>
<dbReference type="PIRSF" id="PIRSF002465">
    <property type="entry name" value="Phsphlp_syn_PlsX"/>
    <property type="match status" value="1"/>
</dbReference>
<accession>A0ABU3BP62</accession>
<dbReference type="Proteomes" id="UP001267426">
    <property type="component" value="Unassembled WGS sequence"/>
</dbReference>
<evidence type="ECO:0000313" key="11">
    <source>
        <dbReference type="EMBL" id="MDT0631077.1"/>
    </source>
</evidence>
<comment type="similarity">
    <text evidence="10">Belongs to the PlsX family.</text>
</comment>
<evidence type="ECO:0000256" key="6">
    <source>
        <dbReference type="ARBA" id="ARBA00023209"/>
    </source>
</evidence>
<keyword evidence="5 10" id="KW-0443">Lipid metabolism</keyword>
<evidence type="ECO:0000313" key="12">
    <source>
        <dbReference type="Proteomes" id="UP001267426"/>
    </source>
</evidence>
<protein>
    <recommendedName>
        <fullName evidence="8 10">Phosphate acyltransferase</fullName>
        <ecNumber evidence="8 10">2.3.1.274</ecNumber>
    </recommendedName>
    <alternativeName>
        <fullName evidence="10">Acyl-ACP phosphotransacylase</fullName>
    </alternativeName>
    <alternativeName>
        <fullName evidence="10">Acyl-[acyl-carrier-protein]--phosphate acyltransferase</fullName>
    </alternativeName>
    <alternativeName>
        <fullName evidence="10">Phosphate-acyl-ACP acyltransferase</fullName>
    </alternativeName>
</protein>
<dbReference type="InterPro" id="IPR012281">
    <property type="entry name" value="Phospholipid_synth_PlsX-like"/>
</dbReference>
<evidence type="ECO:0000256" key="1">
    <source>
        <dbReference type="ARBA" id="ARBA00001232"/>
    </source>
</evidence>
<dbReference type="GO" id="GO:0043811">
    <property type="term" value="F:phosphate:acyl-[acyl carrier protein] acyltransferase activity"/>
    <property type="evidence" value="ECO:0007669"/>
    <property type="project" value="UniProtKB-EC"/>
</dbReference>
<dbReference type="EMBL" id="JAVRHT010000008">
    <property type="protein sequence ID" value="MDT0631077.1"/>
    <property type="molecule type" value="Genomic_DNA"/>
</dbReference>
<comment type="subunit">
    <text evidence="9 10">Homodimer. Probably interacts with PlsY.</text>
</comment>
<evidence type="ECO:0000256" key="9">
    <source>
        <dbReference type="ARBA" id="ARBA00046608"/>
    </source>
</evidence>
<keyword evidence="6 10" id="KW-0594">Phospholipid biosynthesis</keyword>
<comment type="caution">
    <text evidence="11">The sequence shown here is derived from an EMBL/GenBank/DDBJ whole genome shotgun (WGS) entry which is preliminary data.</text>
</comment>
<comment type="subcellular location">
    <subcellularLocation>
        <location evidence="10">Cytoplasm</location>
    </subcellularLocation>
    <text evidence="10">Associated with the membrane possibly through PlsY.</text>
</comment>
<comment type="pathway">
    <text evidence="10">Lipid metabolism; phospholipid metabolism.</text>
</comment>
<comment type="catalytic activity">
    <reaction evidence="1 10">
        <text>a fatty acyl-[ACP] + phosphate = an acyl phosphate + holo-[ACP]</text>
        <dbReference type="Rhea" id="RHEA:42292"/>
        <dbReference type="Rhea" id="RHEA-COMP:9685"/>
        <dbReference type="Rhea" id="RHEA-COMP:14125"/>
        <dbReference type="ChEBI" id="CHEBI:43474"/>
        <dbReference type="ChEBI" id="CHEBI:59918"/>
        <dbReference type="ChEBI" id="CHEBI:64479"/>
        <dbReference type="ChEBI" id="CHEBI:138651"/>
        <dbReference type="EC" id="2.3.1.274"/>
    </reaction>
</comment>
<evidence type="ECO:0000256" key="8">
    <source>
        <dbReference type="ARBA" id="ARBA00024069"/>
    </source>
</evidence>
<keyword evidence="2 10" id="KW-0963">Cytoplasm</keyword>
<evidence type="ECO:0000256" key="2">
    <source>
        <dbReference type="ARBA" id="ARBA00022490"/>
    </source>
</evidence>
<dbReference type="HAMAP" id="MF_00019">
    <property type="entry name" value="PlsX"/>
    <property type="match status" value="1"/>
</dbReference>
<keyword evidence="12" id="KW-1185">Reference proteome</keyword>
<dbReference type="Gene3D" id="3.40.718.10">
    <property type="entry name" value="Isopropylmalate Dehydrogenase"/>
    <property type="match status" value="1"/>
</dbReference>
<proteinExistence type="inferred from homology"/>
<gene>
    <name evidence="10 11" type="primary">plsX</name>
    <name evidence="11" type="ORF">RM540_04880</name>
</gene>
<dbReference type="EC" id="2.3.1.274" evidence="8 10"/>
<keyword evidence="3 10" id="KW-0444">Lipid biosynthesis</keyword>
<sequence length="344" mass="35647">MPVRVAVDAMGGDHAPGVVVEGALEAVAEAGDRLAVLLVGREAEIRAEVENRGGAEDDRLRVVDAPEVIGMGEAATEALKRKPDSSIHRGIGAVKAGRADAFASAGNTGAVMAAALFGLGRLPGVLRPALPGYLPTPTGTCVLLDVGANVEVRPEHLVQFARMGAVFGEFFLDREDPTVGLVNVGEEPGKGTDTVKEVYEALRALGDRGAIHFVGNVEGRDILRHGADVCVCDGFVGNVVLKLAESVSTILPDLVRAEIGRQGLGADHARTVGGVLRGMLAPFDYQAHGGVPMLGIDGTVVIGHGGSTARAIRQMVLSAARLVEQNLTSRIARALADDDAPPHP</sequence>
<evidence type="ECO:0000256" key="10">
    <source>
        <dbReference type="HAMAP-Rule" id="MF_00019"/>
    </source>
</evidence>
<evidence type="ECO:0000256" key="3">
    <source>
        <dbReference type="ARBA" id="ARBA00022516"/>
    </source>
</evidence>
<keyword evidence="7 10" id="KW-1208">Phospholipid metabolism</keyword>
<dbReference type="RefSeq" id="WP_311662418.1">
    <property type="nucleotide sequence ID" value="NZ_JAVRHT010000008.1"/>
</dbReference>
<reference evidence="11 12" key="1">
    <citation type="submission" date="2023-09" db="EMBL/GenBank/DDBJ databases">
        <authorList>
            <person name="Rey-Velasco X."/>
        </authorList>
    </citation>
    <scope>NUCLEOTIDE SEQUENCE [LARGE SCALE GENOMIC DNA]</scope>
    <source>
        <strain evidence="11 12">F394</strain>
    </source>
</reference>
<organism evidence="11 12">
    <name type="scientific">Rubrivirga litoralis</name>
    <dbReference type="NCBI Taxonomy" id="3075598"/>
    <lineage>
        <taxon>Bacteria</taxon>
        <taxon>Pseudomonadati</taxon>
        <taxon>Rhodothermota</taxon>
        <taxon>Rhodothermia</taxon>
        <taxon>Rhodothermales</taxon>
        <taxon>Rubricoccaceae</taxon>
        <taxon>Rubrivirga</taxon>
    </lineage>
</organism>
<evidence type="ECO:0000256" key="7">
    <source>
        <dbReference type="ARBA" id="ARBA00023264"/>
    </source>
</evidence>
<evidence type="ECO:0000256" key="5">
    <source>
        <dbReference type="ARBA" id="ARBA00023098"/>
    </source>
</evidence>
<name>A0ABU3BP62_9BACT</name>